<feature type="region of interest" description="Disordered" evidence="1">
    <location>
        <begin position="295"/>
        <end position="315"/>
    </location>
</feature>
<sequence>MVSKTANENENEYGSSDGSSLYNTIDTASNAIDDGSITIITRKDGNSLNENNNKNEIRKHSITAAAAVIATIIMMLMIVVYYPGGNNDHTNNNNKNSIRGLADGPERSIYDPNVDNCFKLRNEDRYCWYTTDARPSGDWEDCSKLRNEDKYCWYTTYSRPSGDWNEMTDSSGCGLKCTQFAASNGGTFTCDDSNSGDKDPRCNVDYCFKHKKYDKYCWYPTYSRPYTYDDWEETTFAPSNNPGDSGCGLMCTRFAASNGGAFTCDDDDYGDNDPRCNTECIGHFDYDVDSSNGCTTPELTKPTPPRFPQNSGGNDNNLVGTVDAATESGSGGSYIGISASSSSSSSLVMMMRYLSIPLILMIRESIRG</sequence>
<keyword evidence="2" id="KW-1133">Transmembrane helix</keyword>
<dbReference type="InParanoid" id="A0A1E7F2T6"/>
<reference evidence="3 4" key="1">
    <citation type="submission" date="2016-09" db="EMBL/GenBank/DDBJ databases">
        <title>Extensive genetic diversity and differential bi-allelic expression allows diatom success in the polar Southern Ocean.</title>
        <authorList>
            <consortium name="DOE Joint Genome Institute"/>
            <person name="Mock T."/>
            <person name="Otillar R.P."/>
            <person name="Strauss J."/>
            <person name="Dupont C."/>
            <person name="Frickenhaus S."/>
            <person name="Maumus F."/>
            <person name="Mcmullan M."/>
            <person name="Sanges R."/>
            <person name="Schmutz J."/>
            <person name="Toseland A."/>
            <person name="Valas R."/>
            <person name="Veluchamy A."/>
            <person name="Ward B.J."/>
            <person name="Allen A."/>
            <person name="Barry K."/>
            <person name="Falciatore A."/>
            <person name="Ferrante M."/>
            <person name="Fortunato A.E."/>
            <person name="Gloeckner G."/>
            <person name="Gruber A."/>
            <person name="Hipkin R."/>
            <person name="Janech M."/>
            <person name="Kroth P."/>
            <person name="Leese F."/>
            <person name="Lindquist E."/>
            <person name="Lyon B.R."/>
            <person name="Martin J."/>
            <person name="Mayer C."/>
            <person name="Parker M."/>
            <person name="Quesneville H."/>
            <person name="Raymond J."/>
            <person name="Uhlig C."/>
            <person name="Valentin K.U."/>
            <person name="Worden A.Z."/>
            <person name="Armbrust E.V."/>
            <person name="Bowler C."/>
            <person name="Green B."/>
            <person name="Moulton V."/>
            <person name="Van Oosterhout C."/>
            <person name="Grigoriev I."/>
        </authorList>
    </citation>
    <scope>NUCLEOTIDE SEQUENCE [LARGE SCALE GENOMIC DNA]</scope>
    <source>
        <strain evidence="3 4">CCMP1102</strain>
    </source>
</reference>
<organism evidence="3 4">
    <name type="scientific">Fragilariopsis cylindrus CCMP1102</name>
    <dbReference type="NCBI Taxonomy" id="635003"/>
    <lineage>
        <taxon>Eukaryota</taxon>
        <taxon>Sar</taxon>
        <taxon>Stramenopiles</taxon>
        <taxon>Ochrophyta</taxon>
        <taxon>Bacillariophyta</taxon>
        <taxon>Bacillariophyceae</taxon>
        <taxon>Bacillariophycidae</taxon>
        <taxon>Bacillariales</taxon>
        <taxon>Bacillariaceae</taxon>
        <taxon>Fragilariopsis</taxon>
    </lineage>
</organism>
<feature type="transmembrane region" description="Helical" evidence="2">
    <location>
        <begin position="62"/>
        <end position="82"/>
    </location>
</feature>
<protein>
    <submittedName>
        <fullName evidence="3">Uncharacterized protein</fullName>
    </submittedName>
</protein>
<proteinExistence type="predicted"/>
<dbReference type="Proteomes" id="UP000095751">
    <property type="component" value="Unassembled WGS sequence"/>
</dbReference>
<accession>A0A1E7F2T6</accession>
<evidence type="ECO:0000256" key="2">
    <source>
        <dbReference type="SAM" id="Phobius"/>
    </source>
</evidence>
<keyword evidence="4" id="KW-1185">Reference proteome</keyword>
<gene>
    <name evidence="3" type="ORF">FRACYDRAFT_243758</name>
</gene>
<dbReference type="AlphaFoldDB" id="A0A1E7F2T6"/>
<evidence type="ECO:0000313" key="4">
    <source>
        <dbReference type="Proteomes" id="UP000095751"/>
    </source>
</evidence>
<name>A0A1E7F2T6_9STRA</name>
<dbReference type="KEGG" id="fcy:FRACYDRAFT_243758"/>
<evidence type="ECO:0000256" key="1">
    <source>
        <dbReference type="SAM" id="MobiDB-lite"/>
    </source>
</evidence>
<feature type="region of interest" description="Disordered" evidence="1">
    <location>
        <begin position="1"/>
        <end position="20"/>
    </location>
</feature>
<keyword evidence="2" id="KW-0812">Transmembrane</keyword>
<evidence type="ECO:0000313" key="3">
    <source>
        <dbReference type="EMBL" id="OEU12508.1"/>
    </source>
</evidence>
<dbReference type="EMBL" id="KV784364">
    <property type="protein sequence ID" value="OEU12508.1"/>
    <property type="molecule type" value="Genomic_DNA"/>
</dbReference>
<keyword evidence="2" id="KW-0472">Membrane</keyword>